<dbReference type="GO" id="GO:0030247">
    <property type="term" value="F:polysaccharide binding"/>
    <property type="evidence" value="ECO:0007669"/>
    <property type="project" value="UniProtKB-UniRule"/>
</dbReference>
<accession>A0A7X0I9F0</accession>
<evidence type="ECO:0000313" key="4">
    <source>
        <dbReference type="Proteomes" id="UP000555564"/>
    </source>
</evidence>
<dbReference type="InterPro" id="IPR012291">
    <property type="entry name" value="CBM2_carb-bd_dom_sf"/>
</dbReference>
<dbReference type="RefSeq" id="WP_184978326.1">
    <property type="nucleotide sequence ID" value="NZ_BAAALO010000060.1"/>
</dbReference>
<dbReference type="GO" id="GO:0005975">
    <property type="term" value="P:carbohydrate metabolic process"/>
    <property type="evidence" value="ECO:0007669"/>
    <property type="project" value="InterPro"/>
</dbReference>
<dbReference type="Gene3D" id="2.60.40.290">
    <property type="match status" value="1"/>
</dbReference>
<dbReference type="SUPFAM" id="SSF49384">
    <property type="entry name" value="Carbohydrate-binding domain"/>
    <property type="match status" value="1"/>
</dbReference>
<evidence type="ECO:0000256" key="1">
    <source>
        <dbReference type="SAM" id="SignalP"/>
    </source>
</evidence>
<keyword evidence="4" id="KW-1185">Reference proteome</keyword>
<reference evidence="3 4" key="1">
    <citation type="submission" date="2020-08" db="EMBL/GenBank/DDBJ databases">
        <title>Sequencing the genomes of 1000 actinobacteria strains.</title>
        <authorList>
            <person name="Klenk H.-P."/>
        </authorList>
    </citation>
    <scope>NUCLEOTIDE SEQUENCE [LARGE SCALE GENOMIC DNA]</scope>
    <source>
        <strain evidence="3 4">DSM 44936</strain>
    </source>
</reference>
<sequence length="140" mass="13973">MPRYTSIGGAIALTALLVLTTGHAALSASHAATTASTPPAPVPGTCSVTITTVSSWPGGFQSLGTVRAGSSPINGWTVRWTWPGSQTFINVFSVSSTVSGPDVTLRNASFNGALPANGAALFGFTAYGTAATPVATCTSP</sequence>
<dbReference type="SMART" id="SM00637">
    <property type="entry name" value="CBD_II"/>
    <property type="match status" value="1"/>
</dbReference>
<proteinExistence type="predicted"/>
<dbReference type="Proteomes" id="UP000555564">
    <property type="component" value="Unassembled WGS sequence"/>
</dbReference>
<dbReference type="InterPro" id="IPR001919">
    <property type="entry name" value="CBD2"/>
</dbReference>
<dbReference type="Pfam" id="PF00553">
    <property type="entry name" value="CBM_2"/>
    <property type="match status" value="1"/>
</dbReference>
<feature type="signal peptide" evidence="1">
    <location>
        <begin position="1"/>
        <end position="24"/>
    </location>
</feature>
<dbReference type="EMBL" id="JACHIU010000001">
    <property type="protein sequence ID" value="MBB6471060.1"/>
    <property type="molecule type" value="Genomic_DNA"/>
</dbReference>
<name>A0A7X0I9F0_9ACTN</name>
<dbReference type="InterPro" id="IPR008965">
    <property type="entry name" value="CBM2/CBM3_carb-bd_dom_sf"/>
</dbReference>
<organism evidence="3 4">
    <name type="scientific">Sphaerisporangium rubeum</name>
    <dbReference type="NCBI Taxonomy" id="321317"/>
    <lineage>
        <taxon>Bacteria</taxon>
        <taxon>Bacillati</taxon>
        <taxon>Actinomycetota</taxon>
        <taxon>Actinomycetes</taxon>
        <taxon>Streptosporangiales</taxon>
        <taxon>Streptosporangiaceae</taxon>
        <taxon>Sphaerisporangium</taxon>
    </lineage>
</organism>
<dbReference type="GO" id="GO:0004553">
    <property type="term" value="F:hydrolase activity, hydrolyzing O-glycosyl compounds"/>
    <property type="evidence" value="ECO:0007669"/>
    <property type="project" value="InterPro"/>
</dbReference>
<evidence type="ECO:0000259" key="2">
    <source>
        <dbReference type="PROSITE" id="PS51173"/>
    </source>
</evidence>
<dbReference type="AlphaFoldDB" id="A0A7X0I9F0"/>
<comment type="caution">
    <text evidence="3">The sequence shown here is derived from an EMBL/GenBank/DDBJ whole genome shotgun (WGS) entry which is preliminary data.</text>
</comment>
<gene>
    <name evidence="3" type="ORF">BJ992_000491</name>
</gene>
<feature type="domain" description="CBM2" evidence="2">
    <location>
        <begin position="39"/>
        <end position="140"/>
    </location>
</feature>
<keyword evidence="1" id="KW-0732">Signal</keyword>
<dbReference type="PROSITE" id="PS51173">
    <property type="entry name" value="CBM2"/>
    <property type="match status" value="1"/>
</dbReference>
<feature type="chain" id="PRO_5031264903" description="CBM2 domain-containing protein" evidence="1">
    <location>
        <begin position="25"/>
        <end position="140"/>
    </location>
</feature>
<evidence type="ECO:0000313" key="3">
    <source>
        <dbReference type="EMBL" id="MBB6471060.1"/>
    </source>
</evidence>
<protein>
    <recommendedName>
        <fullName evidence="2">CBM2 domain-containing protein</fullName>
    </recommendedName>
</protein>